<name>A0A2B7ZE25_9EURO</name>
<dbReference type="InterPro" id="IPR027443">
    <property type="entry name" value="IPNS-like_sf"/>
</dbReference>
<dbReference type="Gene3D" id="2.60.120.330">
    <property type="entry name" value="B-lactam Antibiotic, Isopenicillin N Synthase, Chain"/>
    <property type="match status" value="1"/>
</dbReference>
<proteinExistence type="predicted"/>
<evidence type="ECO:0000313" key="1">
    <source>
        <dbReference type="EMBL" id="PGH31067.1"/>
    </source>
</evidence>
<sequence length="143" mass="16314">METFFTLSEPVKLSLTSSEHSRGGYEQFQKYSLQAGRGKRDLNEGYLTGPNFIDDGTGERVSGLRKHLIGFHETYREYFRTMGEQRQKLSRLIAEGLGLEISYFNAHFHRQEDHCLLNHYKAPERDNGAEKIGNDDNTIGAGL</sequence>
<reference evidence="1 2" key="1">
    <citation type="submission" date="2017-10" db="EMBL/GenBank/DDBJ databases">
        <title>Comparative genomics in systemic dimorphic fungi from Ajellomycetaceae.</title>
        <authorList>
            <person name="Munoz J.F."/>
            <person name="Mcewen J.G."/>
            <person name="Clay O.K."/>
            <person name="Cuomo C.A."/>
        </authorList>
    </citation>
    <scope>NUCLEOTIDE SEQUENCE [LARGE SCALE GENOMIC DNA]</scope>
    <source>
        <strain evidence="1 2">UAMH4076</strain>
    </source>
</reference>
<protein>
    <submittedName>
        <fullName evidence="1">Uncharacterized protein</fullName>
    </submittedName>
</protein>
<dbReference type="SUPFAM" id="SSF51197">
    <property type="entry name" value="Clavaminate synthase-like"/>
    <property type="match status" value="1"/>
</dbReference>
<keyword evidence="2" id="KW-1185">Reference proteome</keyword>
<dbReference type="Proteomes" id="UP000226031">
    <property type="component" value="Unassembled WGS sequence"/>
</dbReference>
<gene>
    <name evidence="1" type="ORF">GX50_06175</name>
</gene>
<organism evidence="1 2">
    <name type="scientific">[Emmonsia] crescens</name>
    <dbReference type="NCBI Taxonomy" id="73230"/>
    <lineage>
        <taxon>Eukaryota</taxon>
        <taxon>Fungi</taxon>
        <taxon>Dikarya</taxon>
        <taxon>Ascomycota</taxon>
        <taxon>Pezizomycotina</taxon>
        <taxon>Eurotiomycetes</taxon>
        <taxon>Eurotiomycetidae</taxon>
        <taxon>Onygenales</taxon>
        <taxon>Ajellomycetaceae</taxon>
        <taxon>Emergomyces</taxon>
    </lineage>
</organism>
<accession>A0A2B7ZE25</accession>
<dbReference type="STRING" id="73230.A0A2B7ZE25"/>
<comment type="caution">
    <text evidence="1">The sequence shown here is derived from an EMBL/GenBank/DDBJ whole genome shotgun (WGS) entry which is preliminary data.</text>
</comment>
<evidence type="ECO:0000313" key="2">
    <source>
        <dbReference type="Proteomes" id="UP000226031"/>
    </source>
</evidence>
<dbReference type="AlphaFoldDB" id="A0A2B7ZE25"/>
<dbReference type="EMBL" id="PDND01000143">
    <property type="protein sequence ID" value="PGH31067.1"/>
    <property type="molecule type" value="Genomic_DNA"/>
</dbReference>